<gene>
    <name evidence="1" type="ORF">H257_10663</name>
</gene>
<reference evidence="1" key="1">
    <citation type="submission" date="2013-12" db="EMBL/GenBank/DDBJ databases">
        <title>The Genome Sequence of Aphanomyces astaci APO3.</title>
        <authorList>
            <consortium name="The Broad Institute Genomics Platform"/>
            <person name="Russ C."/>
            <person name="Tyler B."/>
            <person name="van West P."/>
            <person name="Dieguez-Uribeondo J."/>
            <person name="Young S.K."/>
            <person name="Zeng Q."/>
            <person name="Gargeya S."/>
            <person name="Fitzgerald M."/>
            <person name="Abouelleil A."/>
            <person name="Alvarado L."/>
            <person name="Chapman S.B."/>
            <person name="Gainer-Dewar J."/>
            <person name="Goldberg J."/>
            <person name="Griggs A."/>
            <person name="Gujja S."/>
            <person name="Hansen M."/>
            <person name="Howarth C."/>
            <person name="Imamovic A."/>
            <person name="Ireland A."/>
            <person name="Larimer J."/>
            <person name="McCowan C."/>
            <person name="Murphy C."/>
            <person name="Pearson M."/>
            <person name="Poon T.W."/>
            <person name="Priest M."/>
            <person name="Roberts A."/>
            <person name="Saif S."/>
            <person name="Shea T."/>
            <person name="Sykes S."/>
            <person name="Wortman J."/>
            <person name="Nusbaum C."/>
            <person name="Birren B."/>
        </authorList>
    </citation>
    <scope>NUCLEOTIDE SEQUENCE [LARGE SCALE GENOMIC DNA]</scope>
    <source>
        <strain evidence="1">APO3</strain>
    </source>
</reference>
<dbReference type="EMBL" id="KI913142">
    <property type="protein sequence ID" value="ETV75064.1"/>
    <property type="molecule type" value="Genomic_DNA"/>
</dbReference>
<sequence length="107" mass="12055">MELPGEAEGDSANLCLYQVSPPVLPDQLIKLRTDALISDVLEPRRSHIMLFWSPEDVEQIEDDAIYDIDNVTKFDEDWDIVKLKLKLRGVYKLSIARARACAAAPAN</sequence>
<evidence type="ECO:0000313" key="1">
    <source>
        <dbReference type="EMBL" id="ETV75064.1"/>
    </source>
</evidence>
<protein>
    <submittedName>
        <fullName evidence="1">Uncharacterized protein</fullName>
    </submittedName>
</protein>
<dbReference type="RefSeq" id="XP_009835568.1">
    <property type="nucleotide sequence ID" value="XM_009837266.1"/>
</dbReference>
<accession>W4G7Q8</accession>
<proteinExistence type="predicted"/>
<organism evidence="1">
    <name type="scientific">Aphanomyces astaci</name>
    <name type="common">Crayfish plague agent</name>
    <dbReference type="NCBI Taxonomy" id="112090"/>
    <lineage>
        <taxon>Eukaryota</taxon>
        <taxon>Sar</taxon>
        <taxon>Stramenopiles</taxon>
        <taxon>Oomycota</taxon>
        <taxon>Saprolegniomycetes</taxon>
        <taxon>Saprolegniales</taxon>
        <taxon>Verrucalvaceae</taxon>
        <taxon>Aphanomyces</taxon>
    </lineage>
</organism>
<dbReference type="OrthoDB" id="10504639at2759"/>
<dbReference type="AlphaFoldDB" id="W4G7Q8"/>
<dbReference type="GeneID" id="20812659"/>
<name>W4G7Q8_APHAT</name>
<dbReference type="VEuPathDB" id="FungiDB:H257_10663"/>